<accession>A0A4P9ZZ22</accession>
<reference evidence="2" key="1">
    <citation type="journal article" date="2018" name="Nat. Microbiol.">
        <title>Leveraging single-cell genomics to expand the fungal tree of life.</title>
        <authorList>
            <person name="Ahrendt S.R."/>
            <person name="Quandt C.A."/>
            <person name="Ciobanu D."/>
            <person name="Clum A."/>
            <person name="Salamov A."/>
            <person name="Andreopoulos B."/>
            <person name="Cheng J.F."/>
            <person name="Woyke T."/>
            <person name="Pelin A."/>
            <person name="Henrissat B."/>
            <person name="Reynolds N.K."/>
            <person name="Benny G.L."/>
            <person name="Smith M.E."/>
            <person name="James T.Y."/>
            <person name="Grigoriev I.V."/>
        </authorList>
    </citation>
    <scope>NUCLEOTIDE SEQUENCE [LARGE SCALE GENOMIC DNA]</scope>
    <source>
        <strain evidence="2">RSA 468</strain>
    </source>
</reference>
<dbReference type="Gene3D" id="3.40.50.300">
    <property type="entry name" value="P-loop containing nucleotide triphosphate hydrolases"/>
    <property type="match status" value="1"/>
</dbReference>
<protein>
    <submittedName>
        <fullName evidence="1">Uncharacterized protein</fullName>
    </submittedName>
</protein>
<evidence type="ECO:0000313" key="1">
    <source>
        <dbReference type="EMBL" id="RKP38331.1"/>
    </source>
</evidence>
<keyword evidence="2" id="KW-1185">Reference proteome</keyword>
<feature type="non-terminal residue" evidence="1">
    <location>
        <position position="1"/>
    </location>
</feature>
<dbReference type="EMBL" id="ML002379">
    <property type="protein sequence ID" value="RKP38331.1"/>
    <property type="molecule type" value="Genomic_DNA"/>
</dbReference>
<dbReference type="AlphaFoldDB" id="A0A4P9ZZ22"/>
<proteinExistence type="predicted"/>
<evidence type="ECO:0000313" key="2">
    <source>
        <dbReference type="Proteomes" id="UP000268162"/>
    </source>
</evidence>
<name>A0A4P9ZZ22_9FUNG</name>
<dbReference type="Proteomes" id="UP000268162">
    <property type="component" value="Unassembled WGS sequence"/>
</dbReference>
<dbReference type="Pfam" id="PF13671">
    <property type="entry name" value="AAA_33"/>
    <property type="match status" value="1"/>
</dbReference>
<gene>
    <name evidence="1" type="ORF">BJ085DRAFT_6428</name>
</gene>
<dbReference type="SUPFAM" id="SSF52540">
    <property type="entry name" value="P-loop containing nucleoside triphosphate hydrolases"/>
    <property type="match status" value="1"/>
</dbReference>
<sequence length="82" mass="9102">KALKENKNIVVDRCNFDESQRKTWVSLGEQAGIPVDALFFDIPTKVCQDRVLKRSGHPAGVEGKFGASVVTRFESILTRPTV</sequence>
<organism evidence="1 2">
    <name type="scientific">Dimargaris cristalligena</name>
    <dbReference type="NCBI Taxonomy" id="215637"/>
    <lineage>
        <taxon>Eukaryota</taxon>
        <taxon>Fungi</taxon>
        <taxon>Fungi incertae sedis</taxon>
        <taxon>Zoopagomycota</taxon>
        <taxon>Kickxellomycotina</taxon>
        <taxon>Dimargaritomycetes</taxon>
        <taxon>Dimargaritales</taxon>
        <taxon>Dimargaritaceae</taxon>
        <taxon>Dimargaris</taxon>
    </lineage>
</organism>
<feature type="non-terminal residue" evidence="1">
    <location>
        <position position="82"/>
    </location>
</feature>
<dbReference type="STRING" id="215637.A0A4P9ZZ22"/>
<dbReference type="InterPro" id="IPR027417">
    <property type="entry name" value="P-loop_NTPase"/>
</dbReference>